<feature type="domain" description="FIST" evidence="1">
    <location>
        <begin position="32"/>
        <end position="231"/>
    </location>
</feature>
<accession>A0ABP6SXM8</accession>
<dbReference type="PANTHER" id="PTHR40252">
    <property type="entry name" value="BLR0328 PROTEIN"/>
    <property type="match status" value="1"/>
</dbReference>
<proteinExistence type="predicted"/>
<protein>
    <submittedName>
        <fullName evidence="3">FIST N-terminal domain-containing protein</fullName>
    </submittedName>
</protein>
<reference evidence="4" key="1">
    <citation type="journal article" date="2019" name="Int. J. Syst. Evol. Microbiol.">
        <title>The Global Catalogue of Microorganisms (GCM) 10K type strain sequencing project: providing services to taxonomists for standard genome sequencing and annotation.</title>
        <authorList>
            <consortium name="The Broad Institute Genomics Platform"/>
            <consortium name="The Broad Institute Genome Sequencing Center for Infectious Disease"/>
            <person name="Wu L."/>
            <person name="Ma J."/>
        </authorList>
    </citation>
    <scope>NUCLEOTIDE SEQUENCE [LARGE SCALE GENOMIC DNA]</scope>
    <source>
        <strain evidence="4">JCM 9458</strain>
    </source>
</reference>
<dbReference type="InterPro" id="IPR013702">
    <property type="entry name" value="FIST_domain_N"/>
</dbReference>
<keyword evidence="4" id="KW-1185">Reference proteome</keyword>
<dbReference type="SMART" id="SM00897">
    <property type="entry name" value="FIST"/>
    <property type="match status" value="1"/>
</dbReference>
<dbReference type="PANTHER" id="PTHR40252:SF2">
    <property type="entry name" value="BLR0328 PROTEIN"/>
    <property type="match status" value="1"/>
</dbReference>
<feature type="domain" description="FIST C-domain" evidence="2">
    <location>
        <begin position="232"/>
        <end position="374"/>
    </location>
</feature>
<dbReference type="RefSeq" id="WP_345728595.1">
    <property type="nucleotide sequence ID" value="NZ_BAAAYN010000017.1"/>
</dbReference>
<evidence type="ECO:0000259" key="1">
    <source>
        <dbReference type="SMART" id="SM00897"/>
    </source>
</evidence>
<comment type="caution">
    <text evidence="3">The sequence shown here is derived from an EMBL/GenBank/DDBJ whole genome shotgun (WGS) entry which is preliminary data.</text>
</comment>
<dbReference type="Pfam" id="PF08495">
    <property type="entry name" value="FIST"/>
    <property type="match status" value="1"/>
</dbReference>
<dbReference type="InterPro" id="IPR019494">
    <property type="entry name" value="FIST_C"/>
</dbReference>
<evidence type="ECO:0000259" key="2">
    <source>
        <dbReference type="SMART" id="SM01204"/>
    </source>
</evidence>
<name>A0ABP6SXM8_9ACTN</name>
<organism evidence="3 4">
    <name type="scientific">Cryptosporangium minutisporangium</name>
    <dbReference type="NCBI Taxonomy" id="113569"/>
    <lineage>
        <taxon>Bacteria</taxon>
        <taxon>Bacillati</taxon>
        <taxon>Actinomycetota</taxon>
        <taxon>Actinomycetes</taxon>
        <taxon>Cryptosporangiales</taxon>
        <taxon>Cryptosporangiaceae</taxon>
        <taxon>Cryptosporangium</taxon>
    </lineage>
</organism>
<dbReference type="Pfam" id="PF10442">
    <property type="entry name" value="FIST_C"/>
    <property type="match status" value="1"/>
</dbReference>
<dbReference type="SMART" id="SM01204">
    <property type="entry name" value="FIST_C"/>
    <property type="match status" value="1"/>
</dbReference>
<sequence>MAASWVNVGCSANVDSYVAGAEAARAALSADDPQLLVVFFAITHDPEQVLAGVRSVGGAVPLIGCPTSGEIAGDWAGDGSVVVTAIGGPGVTVRTAGVDAAGSASEALRDAGARAVAPLADLTGGEHRFVLLLTDGQGGNQQDMLRGAYGALGAGVPLVGGCGATTNIGSTITAPLLHDDRMLWGRAVVAASIASDNPFGIGVRHGWERTGEAVEVTSSIRNRVLELDNRPALDVYLERLGAPAACWTDQASFQRFSLLHPLGIRRPSGDEMRVVAWPDYDQRSISSAADVPEDCVAWLMRGDPDSLLAAADQACADAIAGLSGRPLAGLLAFDCIGRRQAFAADGVTDVARLAAHAGGAPLAGFYSHGEIARTRGVTGFHNQALVVLALS</sequence>
<gene>
    <name evidence="3" type="ORF">GCM10020369_29220</name>
</gene>
<evidence type="ECO:0000313" key="4">
    <source>
        <dbReference type="Proteomes" id="UP001501676"/>
    </source>
</evidence>
<dbReference type="EMBL" id="BAAAYN010000017">
    <property type="protein sequence ID" value="GAA3387280.1"/>
    <property type="molecule type" value="Genomic_DNA"/>
</dbReference>
<evidence type="ECO:0000313" key="3">
    <source>
        <dbReference type="EMBL" id="GAA3387280.1"/>
    </source>
</evidence>
<dbReference type="Proteomes" id="UP001501676">
    <property type="component" value="Unassembled WGS sequence"/>
</dbReference>